<accession>A0A6A8LRS1</accession>
<dbReference type="InterPro" id="IPR041277">
    <property type="entry name" value="MBG_Lactobacillales"/>
</dbReference>
<dbReference type="EMBL" id="WKKZ01000882">
    <property type="protein sequence ID" value="MSE06404.1"/>
    <property type="molecule type" value="Genomic_DNA"/>
</dbReference>
<dbReference type="Proteomes" id="UP000437575">
    <property type="component" value="Unassembled WGS sequence"/>
</dbReference>
<evidence type="ECO:0000259" key="1">
    <source>
        <dbReference type="Pfam" id="PF17883"/>
    </source>
</evidence>
<feature type="domain" description="MBG" evidence="1">
    <location>
        <begin position="62"/>
        <end position="148"/>
    </location>
</feature>
<comment type="caution">
    <text evidence="2">The sequence shown here is derived from an EMBL/GenBank/DDBJ whole genome shotgun (WGS) entry which is preliminary data.</text>
</comment>
<dbReference type="Pfam" id="PF17883">
    <property type="entry name" value="MBG"/>
    <property type="match status" value="1"/>
</dbReference>
<evidence type="ECO:0000313" key="3">
    <source>
        <dbReference type="Proteomes" id="UP000437575"/>
    </source>
</evidence>
<proteinExistence type="predicted"/>
<sequence>MNAANADPSDTQSWEITGVKNYYENLGYDSVSFAIQGSNGMASNKNVLRVTNFQYVPKQGDISLAGGSKTFDNKPIDKNEVAKQVKFSKTDLDGSSTPITDISLTGDDLIFYKLTNGKESAQPVMDPVDAGQYSIRLSNAGMQKIKDYEDT</sequence>
<dbReference type="Gene3D" id="3.10.430.110">
    <property type="match status" value="1"/>
</dbReference>
<reference evidence="2 3" key="1">
    <citation type="submission" date="2019-11" db="EMBL/GenBank/DDBJ databases">
        <title>Draft Genome Sequence of Plant Growth-Promoting Rhizosphere-Associated Bacteria.</title>
        <authorList>
            <person name="Vasilyev I.Y."/>
            <person name="Radchenko V."/>
            <person name="Ilnitskaya E.V."/>
        </authorList>
    </citation>
    <scope>NUCLEOTIDE SEQUENCE [LARGE SCALE GENOMIC DNA]</scope>
    <source>
        <strain evidence="2 3">VRA_1sq_f</strain>
    </source>
</reference>
<evidence type="ECO:0000313" key="2">
    <source>
        <dbReference type="EMBL" id="MSE06404.1"/>
    </source>
</evidence>
<protein>
    <recommendedName>
        <fullName evidence="1">MBG domain-containing protein</fullName>
    </recommendedName>
</protein>
<gene>
    <name evidence="2" type="ORF">GKC34_11710</name>
</gene>
<organism evidence="2 3">
    <name type="scientific">Ligilactobacillus salivarius</name>
    <dbReference type="NCBI Taxonomy" id="1624"/>
    <lineage>
        <taxon>Bacteria</taxon>
        <taxon>Bacillati</taxon>
        <taxon>Bacillota</taxon>
        <taxon>Bacilli</taxon>
        <taxon>Lactobacillales</taxon>
        <taxon>Lactobacillaceae</taxon>
        <taxon>Ligilactobacillus</taxon>
    </lineage>
</organism>
<dbReference type="AlphaFoldDB" id="A0A6A8LRS1"/>
<name>A0A6A8LRS1_9LACO</name>
<feature type="non-terminal residue" evidence="2">
    <location>
        <position position="151"/>
    </location>
</feature>